<proteinExistence type="inferred from homology"/>
<reference evidence="7 8" key="1">
    <citation type="submission" date="2011-02" db="EMBL/GenBank/DDBJ databases">
        <authorList>
            <person name="Muzny D."/>
            <person name="Qin X."/>
            <person name="Deng J."/>
            <person name="Jiang H."/>
            <person name="Liu Y."/>
            <person name="Qu J."/>
            <person name="Song X.-Z."/>
            <person name="Zhang L."/>
            <person name="Thornton R."/>
            <person name="Coyle M."/>
            <person name="Francisco L."/>
            <person name="Jackson L."/>
            <person name="Javaid M."/>
            <person name="Korchina V."/>
            <person name="Kovar C."/>
            <person name="Mata R."/>
            <person name="Mathew T."/>
            <person name="Ngo R."/>
            <person name="Nguyen L."/>
            <person name="Nguyen N."/>
            <person name="Okwuonu G."/>
            <person name="Ongeri F."/>
            <person name="Pham C."/>
            <person name="Simmons D."/>
            <person name="Wilczek-Boney K."/>
            <person name="Hale W."/>
            <person name="Jakkamsetti A."/>
            <person name="Pham P."/>
            <person name="Ruth R."/>
            <person name="San Lucas F."/>
            <person name="Warren J."/>
            <person name="Zhang J."/>
            <person name="Zhao Z."/>
            <person name="Zhou C."/>
            <person name="Zhu D."/>
            <person name="Lee S."/>
            <person name="Bess C."/>
            <person name="Blankenburg K."/>
            <person name="Forbes L."/>
            <person name="Fu Q."/>
            <person name="Gubbala S."/>
            <person name="Hirani K."/>
            <person name="Jayaseelan J.C."/>
            <person name="Lara F."/>
            <person name="Munidasa M."/>
            <person name="Palculict T."/>
            <person name="Patil S."/>
            <person name="Pu L.-L."/>
            <person name="Saada N."/>
            <person name="Tang L."/>
            <person name="Weissenberger G."/>
            <person name="Zhu Y."/>
            <person name="Hemphill L."/>
            <person name="Shang Y."/>
            <person name="Youmans B."/>
            <person name="Ayvaz T."/>
            <person name="Ross M."/>
            <person name="Santibanez J."/>
            <person name="Aqrawi P."/>
            <person name="Gross S."/>
            <person name="Joshi V."/>
            <person name="Fowler G."/>
            <person name="Nazareth L."/>
            <person name="Reid J."/>
            <person name="Worley K."/>
            <person name="Petrosino J."/>
            <person name="Highlander S."/>
            <person name="Gibbs R."/>
        </authorList>
    </citation>
    <scope>NUCLEOTIDE SEQUENCE [LARGE SCALE GENOMIC DNA]</scope>
    <source>
        <strain evidence="7 8">ATCC BAA-1200</strain>
    </source>
</reference>
<dbReference type="SUPFAM" id="SSF55129">
    <property type="entry name" value="Ribosomal protein L30p/L7e"/>
    <property type="match status" value="1"/>
</dbReference>
<organism evidence="7 8">
    <name type="scientific">Neisseria bacilliformis ATCC BAA-1200</name>
    <dbReference type="NCBI Taxonomy" id="888742"/>
    <lineage>
        <taxon>Bacteria</taxon>
        <taxon>Pseudomonadati</taxon>
        <taxon>Pseudomonadota</taxon>
        <taxon>Betaproteobacteria</taxon>
        <taxon>Neisseriales</taxon>
        <taxon>Neisseriaceae</taxon>
        <taxon>Neisseria</taxon>
    </lineage>
</organism>
<protein>
    <recommendedName>
        <fullName evidence="5">Large ribosomal subunit protein uL30</fullName>
    </recommendedName>
</protein>
<evidence type="ECO:0000313" key="7">
    <source>
        <dbReference type="EMBL" id="EGF11630.1"/>
    </source>
</evidence>
<name>F2BAL5_9NEIS</name>
<feature type="domain" description="Large ribosomal subunit protein uL30-like ferredoxin-like fold" evidence="6">
    <location>
        <begin position="23"/>
        <end position="72"/>
    </location>
</feature>
<comment type="similarity">
    <text evidence="1 5">Belongs to the universal ribosomal protein uL30 family.</text>
</comment>
<comment type="caution">
    <text evidence="7">The sequence shown here is derived from an EMBL/GenBank/DDBJ whole genome shotgun (WGS) entry which is preliminary data.</text>
</comment>
<dbReference type="InterPro" id="IPR016082">
    <property type="entry name" value="Ribosomal_uL30_ferredoxin-like"/>
</dbReference>
<accession>F2BAL5</accession>
<evidence type="ECO:0000313" key="8">
    <source>
        <dbReference type="Proteomes" id="UP000004105"/>
    </source>
</evidence>
<dbReference type="EMBL" id="AFAY01000012">
    <property type="protein sequence ID" value="EGF11630.1"/>
    <property type="molecule type" value="Genomic_DNA"/>
</dbReference>
<dbReference type="InterPro" id="IPR036919">
    <property type="entry name" value="Ribo_uL30_ferredoxin-like_sf"/>
</dbReference>
<evidence type="ECO:0000256" key="4">
    <source>
        <dbReference type="ARBA" id="ARBA00023274"/>
    </source>
</evidence>
<sequence>MLQNVAYLLMRFWEYIMTEYKMIKVTLVKSLIGTVSSHRACAKGLGLRRREHTVQVIATPENMGMISKISYLLKVES</sequence>
<keyword evidence="8" id="KW-1185">Reference proteome</keyword>
<dbReference type="InterPro" id="IPR005996">
    <property type="entry name" value="Ribosomal_uL30_bac-type"/>
</dbReference>
<dbReference type="NCBIfam" id="TIGR01308">
    <property type="entry name" value="rpmD_bact"/>
    <property type="match status" value="1"/>
</dbReference>
<evidence type="ECO:0000256" key="1">
    <source>
        <dbReference type="ARBA" id="ARBA00007594"/>
    </source>
</evidence>
<dbReference type="GO" id="GO:0015934">
    <property type="term" value="C:large ribosomal subunit"/>
    <property type="evidence" value="ECO:0007669"/>
    <property type="project" value="InterPro"/>
</dbReference>
<evidence type="ECO:0000256" key="2">
    <source>
        <dbReference type="ARBA" id="ARBA00011838"/>
    </source>
</evidence>
<gene>
    <name evidence="5 7" type="primary">rpmD</name>
    <name evidence="7" type="ORF">HMPREF9123_0746</name>
</gene>
<dbReference type="HOGENOM" id="CLU_131047_1_4_4"/>
<keyword evidence="3 5" id="KW-0689">Ribosomal protein</keyword>
<dbReference type="Proteomes" id="UP000004105">
    <property type="component" value="Unassembled WGS sequence"/>
</dbReference>
<dbReference type="GO" id="GO:0003735">
    <property type="term" value="F:structural constituent of ribosome"/>
    <property type="evidence" value="ECO:0007669"/>
    <property type="project" value="InterPro"/>
</dbReference>
<dbReference type="Pfam" id="PF00327">
    <property type="entry name" value="Ribosomal_L30"/>
    <property type="match status" value="1"/>
</dbReference>
<evidence type="ECO:0000256" key="5">
    <source>
        <dbReference type="HAMAP-Rule" id="MF_01371"/>
    </source>
</evidence>
<dbReference type="CDD" id="cd01658">
    <property type="entry name" value="Ribosomal_L30"/>
    <property type="match status" value="1"/>
</dbReference>
<dbReference type="GO" id="GO:0006412">
    <property type="term" value="P:translation"/>
    <property type="evidence" value="ECO:0007669"/>
    <property type="project" value="UniProtKB-UniRule"/>
</dbReference>
<keyword evidence="4 5" id="KW-0687">Ribonucleoprotein</keyword>
<evidence type="ECO:0000256" key="3">
    <source>
        <dbReference type="ARBA" id="ARBA00022980"/>
    </source>
</evidence>
<evidence type="ECO:0000259" key="6">
    <source>
        <dbReference type="Pfam" id="PF00327"/>
    </source>
</evidence>
<comment type="subunit">
    <text evidence="2 5">Part of the 50S ribosomal subunit.</text>
</comment>
<dbReference type="Gene3D" id="3.30.1390.20">
    <property type="entry name" value="Ribosomal protein L30, ferredoxin-like fold domain"/>
    <property type="match status" value="1"/>
</dbReference>
<dbReference type="AlphaFoldDB" id="F2BAL5"/>
<dbReference type="HAMAP" id="MF_01371_B">
    <property type="entry name" value="Ribosomal_uL30_B"/>
    <property type="match status" value="1"/>
</dbReference>